<dbReference type="Gene3D" id="3.10.20.410">
    <property type="match status" value="1"/>
</dbReference>
<evidence type="ECO:0000256" key="8">
    <source>
        <dbReference type="ARBA" id="ARBA00023237"/>
    </source>
</evidence>
<dbReference type="GO" id="GO:0009279">
    <property type="term" value="C:cell outer membrane"/>
    <property type="evidence" value="ECO:0007669"/>
    <property type="project" value="UniProtKB-SubCell"/>
</dbReference>
<evidence type="ECO:0000313" key="12">
    <source>
        <dbReference type="EMBL" id="ANY86524.1"/>
    </source>
</evidence>
<evidence type="ECO:0000259" key="11">
    <source>
        <dbReference type="Pfam" id="PF13954"/>
    </source>
</evidence>
<keyword evidence="5 9" id="KW-0812">Transmembrane</keyword>
<dbReference type="Pfam" id="PF00577">
    <property type="entry name" value="Usher"/>
    <property type="match status" value="1"/>
</dbReference>
<evidence type="ECO:0000256" key="2">
    <source>
        <dbReference type="ARBA" id="ARBA00008064"/>
    </source>
</evidence>
<dbReference type="Gene3D" id="2.60.40.3110">
    <property type="match status" value="1"/>
</dbReference>
<dbReference type="InterPro" id="IPR037224">
    <property type="entry name" value="PapC_N_sf"/>
</dbReference>
<protein>
    <submittedName>
        <fullName evidence="12">Outer membrane usher protein FimD</fullName>
    </submittedName>
</protein>
<keyword evidence="6" id="KW-0732">Signal</keyword>
<evidence type="ECO:0000256" key="4">
    <source>
        <dbReference type="ARBA" id="ARBA00022452"/>
    </source>
</evidence>
<evidence type="ECO:0000256" key="5">
    <source>
        <dbReference type="ARBA" id="ARBA00022692"/>
    </source>
</evidence>
<comment type="similarity">
    <text evidence="2 9">Belongs to the fimbrial export usher family.</text>
</comment>
<evidence type="ECO:0000259" key="10">
    <source>
        <dbReference type="Pfam" id="PF13953"/>
    </source>
</evidence>
<dbReference type="InterPro" id="IPR018030">
    <property type="entry name" value="Fimbrial_membr_usher_CS"/>
</dbReference>
<comment type="subcellular location">
    <subcellularLocation>
        <location evidence="1 9">Cell outer membrane</location>
        <topology evidence="1 9">Multi-pass membrane protein</topology>
    </subcellularLocation>
</comment>
<evidence type="ECO:0000256" key="7">
    <source>
        <dbReference type="ARBA" id="ARBA00023136"/>
    </source>
</evidence>
<dbReference type="GO" id="GO:0009297">
    <property type="term" value="P:pilus assembly"/>
    <property type="evidence" value="ECO:0007669"/>
    <property type="project" value="InterPro"/>
</dbReference>
<name>A0A1B2F2U1_PSEPU</name>
<gene>
    <name evidence="12" type="primary">fimD</name>
    <name evidence="12" type="ORF">IEC33019_0949</name>
</gene>
<dbReference type="Pfam" id="PF13953">
    <property type="entry name" value="PapC_C"/>
    <property type="match status" value="1"/>
</dbReference>
<dbReference type="Pfam" id="PF13954">
    <property type="entry name" value="PapC_N"/>
    <property type="match status" value="1"/>
</dbReference>
<evidence type="ECO:0000256" key="1">
    <source>
        <dbReference type="ARBA" id="ARBA00004571"/>
    </source>
</evidence>
<dbReference type="InterPro" id="IPR043142">
    <property type="entry name" value="PapC-like_C_sf"/>
</dbReference>
<dbReference type="InterPro" id="IPR025949">
    <property type="entry name" value="PapC-like_C"/>
</dbReference>
<accession>A0A1B2F2U1</accession>
<dbReference type="SUPFAM" id="SSF141729">
    <property type="entry name" value="FimD N-terminal domain-like"/>
    <property type="match status" value="1"/>
</dbReference>
<keyword evidence="8 9" id="KW-0998">Cell outer membrane</keyword>
<reference evidence="12" key="1">
    <citation type="submission" date="2016-07" db="EMBL/GenBank/DDBJ databases">
        <title>New class B carbapenemase carried by novel plasmid in Pseudomonas putida enviromental strain in eastern Amazonia.</title>
        <authorList>
            <person name="Souza C.O."/>
            <person name="Lima K.V."/>
            <person name="Brasiliense D.M."/>
            <person name="Perez-Chaparro P.J."/>
            <person name="Mamizuka E.M."/>
            <person name="Lima M.O."/>
            <person name="Lima L.N."/>
            <person name="McCulloch J.A."/>
        </authorList>
    </citation>
    <scope>NUCLEOTIDE SEQUENCE [LARGE SCALE GENOMIC DNA]</scope>
    <source>
        <strain evidence="12">IEC33019</strain>
    </source>
</reference>
<dbReference type="Gene3D" id="2.60.40.2610">
    <property type="entry name" value="Outer membrane usher protein FimD, plug domain"/>
    <property type="match status" value="1"/>
</dbReference>
<dbReference type="PANTHER" id="PTHR30451">
    <property type="entry name" value="OUTER MEMBRANE USHER PROTEIN"/>
    <property type="match status" value="1"/>
</dbReference>
<dbReference type="GO" id="GO:0015473">
    <property type="term" value="F:fimbrial usher porin activity"/>
    <property type="evidence" value="ECO:0007669"/>
    <property type="project" value="InterPro"/>
</dbReference>
<dbReference type="InterPro" id="IPR000015">
    <property type="entry name" value="Fimb_usher"/>
</dbReference>
<proteinExistence type="inferred from homology"/>
<sequence length="814" mass="87744">MSRGTFIGSLPGCLVASLGMGPATAIEFDAGLLRQGSSLDLRRFEGEAVVPQGHFTLDVVLNQQWKGRLPVLLKSQSPGDQATPCYSEGLLERLGLDLQSLASDTLQRLKKDGGCLALSELQVPASETLDFGALRLDLVVAQQVLSRQSDGHFPADQWDSGVSAGFIDYRFNRYQQNALQQGGRTRQEFLGLRMGLNTGDWYWRHEGRWQGGDTGASYYQAGGLSVRRDIPKWSSQVTLGDSYSRGDVFDASALRGVLLNNDERMLPHAQRGFSPVVSGVANSTALLSIRQRGVLVHESTVAPGPFEIDDLYASGLNDDLEVTLREADGDVRTFFVPSQAAPLALRPGSKRFEFGAGVWRDELGQTGPGHLQGSWQQGLNNHLSLHGGGWLATDYLASAMGVAINSGFGAVGLTGYHSRVSLDRDVAGQAWRISWRHRLAAWGTDVGATLMQSEGYYRFDDFAQANQGQSLVSARRRVGLTLNQPLGSQGGRLALTAGWGQGADNHNSYSLGYNNHLGKLNYGLRLSRERRPSGQALDRFTFTASLPLGERRRASLSSGMTVDSQGLGRSNVRWRTTAGEREQWGYGLAAVRQEGPRGGAGFDANLLHRGSFGELSASFADRHTHRQATLGAQGALVAHPGGLSLAPPLGESFAIVHAPGANAARLRQHPQIRLDERGFAVVPALLPYGLNTVELDPKGMSTDVELQLTGQSVVPRSGAASWLHYPTRSGHPLMLHALKEDGQALPFGALVLDEVGSERGMVGQGSRLHVRGDGQRGRLKVIWGEASDQQCWLDYSANPSGRLEASSCATVGPS</sequence>
<dbReference type="RefSeq" id="WP_081337409.1">
    <property type="nucleotide sequence ID" value="NZ_CP016634.1"/>
</dbReference>
<dbReference type="PANTHER" id="PTHR30451:SF20">
    <property type="entry name" value="FIMBRIAE USHER"/>
    <property type="match status" value="1"/>
</dbReference>
<evidence type="ECO:0000256" key="9">
    <source>
        <dbReference type="RuleBase" id="RU003884"/>
    </source>
</evidence>
<organism evidence="12">
    <name type="scientific">Pseudomonas putida</name>
    <name type="common">Arthrobacter siderocapsulatus</name>
    <dbReference type="NCBI Taxonomy" id="303"/>
    <lineage>
        <taxon>Bacteria</taxon>
        <taxon>Pseudomonadati</taxon>
        <taxon>Pseudomonadota</taxon>
        <taxon>Gammaproteobacteria</taxon>
        <taxon>Pseudomonadales</taxon>
        <taxon>Pseudomonadaceae</taxon>
        <taxon>Pseudomonas</taxon>
    </lineage>
</organism>
<keyword evidence="3 9" id="KW-0813">Transport</keyword>
<keyword evidence="9" id="KW-1029">Fimbrium biogenesis</keyword>
<feature type="domain" description="PapC-like C-terminal" evidence="10">
    <location>
        <begin position="735"/>
        <end position="797"/>
    </location>
</feature>
<keyword evidence="4" id="KW-1134">Transmembrane beta strand</keyword>
<dbReference type="AlphaFoldDB" id="A0A1B2F2U1"/>
<feature type="domain" description="PapC N-terminal" evidence="11">
    <location>
        <begin position="27"/>
        <end position="172"/>
    </location>
</feature>
<evidence type="ECO:0000256" key="3">
    <source>
        <dbReference type="ARBA" id="ARBA00022448"/>
    </source>
</evidence>
<dbReference type="InterPro" id="IPR042186">
    <property type="entry name" value="FimD_plug_dom"/>
</dbReference>
<dbReference type="EMBL" id="CP016634">
    <property type="protein sequence ID" value="ANY86524.1"/>
    <property type="molecule type" value="Genomic_DNA"/>
</dbReference>
<dbReference type="InterPro" id="IPR025885">
    <property type="entry name" value="PapC_N"/>
</dbReference>
<dbReference type="PROSITE" id="PS01151">
    <property type="entry name" value="FIMBRIAL_USHER"/>
    <property type="match status" value="1"/>
</dbReference>
<evidence type="ECO:0000256" key="6">
    <source>
        <dbReference type="ARBA" id="ARBA00022729"/>
    </source>
</evidence>
<dbReference type="Gene3D" id="2.60.40.2070">
    <property type="match status" value="1"/>
</dbReference>
<keyword evidence="7 9" id="KW-0472">Membrane</keyword>